<keyword evidence="3 6" id="KW-0479">Metal-binding</keyword>
<dbReference type="InterPro" id="IPR036291">
    <property type="entry name" value="NAD(P)-bd_dom_sf"/>
</dbReference>
<organism evidence="8 9">
    <name type="scientific">Sphingobium indicum (strain DSM 16413 / CCM 7287 / MTCC 6362 / UT26 / NBRC 101211 / UT26S)</name>
    <name type="common">Sphingobium japonicum</name>
    <dbReference type="NCBI Taxonomy" id="452662"/>
    <lineage>
        <taxon>Bacteria</taxon>
        <taxon>Pseudomonadati</taxon>
        <taxon>Pseudomonadota</taxon>
        <taxon>Alphaproteobacteria</taxon>
        <taxon>Sphingomonadales</taxon>
        <taxon>Sphingomonadaceae</taxon>
        <taxon>Sphingobium</taxon>
    </lineage>
</organism>
<dbReference type="GO" id="GO:0016616">
    <property type="term" value="F:oxidoreductase activity, acting on the CH-OH group of donors, NAD or NADP as acceptor"/>
    <property type="evidence" value="ECO:0007669"/>
    <property type="project" value="UniProtKB-ARBA"/>
</dbReference>
<dbReference type="Pfam" id="PF00107">
    <property type="entry name" value="ADH_zinc_N"/>
    <property type="match status" value="1"/>
</dbReference>
<evidence type="ECO:0000259" key="7">
    <source>
        <dbReference type="SMART" id="SM00829"/>
    </source>
</evidence>
<dbReference type="KEGG" id="sjp:SJA_C1-13920"/>
<dbReference type="GO" id="GO:0008270">
    <property type="term" value="F:zinc ion binding"/>
    <property type="evidence" value="ECO:0007669"/>
    <property type="project" value="InterPro"/>
</dbReference>
<evidence type="ECO:0000256" key="1">
    <source>
        <dbReference type="ARBA" id="ARBA00001947"/>
    </source>
</evidence>
<dbReference type="PROSITE" id="PS00059">
    <property type="entry name" value="ADH_ZINC"/>
    <property type="match status" value="1"/>
</dbReference>
<dbReference type="HOGENOM" id="CLU_026673_14_1_5"/>
<evidence type="ECO:0000313" key="9">
    <source>
        <dbReference type="Proteomes" id="UP000007753"/>
    </source>
</evidence>
<dbReference type="InterPro" id="IPR013149">
    <property type="entry name" value="ADH-like_C"/>
</dbReference>
<dbReference type="Pfam" id="PF08240">
    <property type="entry name" value="ADH_N"/>
    <property type="match status" value="1"/>
</dbReference>
<dbReference type="InterPro" id="IPR002328">
    <property type="entry name" value="ADH_Zn_CS"/>
</dbReference>
<comment type="similarity">
    <text evidence="2 6">Belongs to the zinc-containing alcohol dehydrogenase family.</text>
</comment>
<dbReference type="AlphaFoldDB" id="D4Z0U4"/>
<dbReference type="SMART" id="SM00829">
    <property type="entry name" value="PKS_ER"/>
    <property type="match status" value="1"/>
</dbReference>
<protein>
    <submittedName>
        <fullName evidence="8">Zn-dependent alcohol dehydrogenase</fullName>
    </submittedName>
</protein>
<evidence type="ECO:0000256" key="2">
    <source>
        <dbReference type="ARBA" id="ARBA00008072"/>
    </source>
</evidence>
<evidence type="ECO:0000256" key="3">
    <source>
        <dbReference type="ARBA" id="ARBA00022723"/>
    </source>
</evidence>
<dbReference type="Proteomes" id="UP000007753">
    <property type="component" value="Chromosome 1"/>
</dbReference>
<gene>
    <name evidence="8" type="ordered locus">SJA_C1-13920</name>
</gene>
<keyword evidence="5" id="KW-0560">Oxidoreductase</keyword>
<name>D4Z0U4_SPHIU</name>
<dbReference type="STRING" id="452662.SJA_C1-13920"/>
<dbReference type="Gene3D" id="3.40.50.720">
    <property type="entry name" value="NAD(P)-binding Rossmann-like Domain"/>
    <property type="match status" value="1"/>
</dbReference>
<dbReference type="CDD" id="cd08278">
    <property type="entry name" value="benzyl_alcohol_DH"/>
    <property type="match status" value="1"/>
</dbReference>
<proteinExistence type="inferred from homology"/>
<comment type="cofactor">
    <cofactor evidence="1 6">
        <name>Zn(2+)</name>
        <dbReference type="ChEBI" id="CHEBI:29105"/>
    </cofactor>
</comment>
<dbReference type="InterPro" id="IPR020843">
    <property type="entry name" value="ER"/>
</dbReference>
<dbReference type="Gene3D" id="3.90.180.10">
    <property type="entry name" value="Medium-chain alcohol dehydrogenases, catalytic domain"/>
    <property type="match status" value="1"/>
</dbReference>
<dbReference type="EMBL" id="AP010803">
    <property type="protein sequence ID" value="BAI96226.1"/>
    <property type="molecule type" value="Genomic_DNA"/>
</dbReference>
<evidence type="ECO:0000256" key="5">
    <source>
        <dbReference type="ARBA" id="ARBA00023002"/>
    </source>
</evidence>
<feature type="domain" description="Enoyl reductase (ER)" evidence="7">
    <location>
        <begin position="14"/>
        <end position="360"/>
    </location>
</feature>
<dbReference type="SUPFAM" id="SSF50129">
    <property type="entry name" value="GroES-like"/>
    <property type="match status" value="1"/>
</dbReference>
<accession>D4Z0U4</accession>
<keyword evidence="9" id="KW-1185">Reference proteome</keyword>
<keyword evidence="4 6" id="KW-0862">Zinc</keyword>
<dbReference type="SUPFAM" id="SSF51735">
    <property type="entry name" value="NAD(P)-binding Rossmann-fold domains"/>
    <property type="match status" value="1"/>
</dbReference>
<evidence type="ECO:0000313" key="8">
    <source>
        <dbReference type="EMBL" id="BAI96226.1"/>
    </source>
</evidence>
<sequence length="363" mass="37632">MRPIVAAIAREPHGLFELQSLNIQEPTGSEILVRTKASGICHTDLLVRDGVFGPPLPAVAGHEGAGIVEAVGPAVNSIRPGDHVLLTQASCGGCRSCRSAHPMNCEDFVRYNITGDRANGTKPYQEAVSGAFSGQSSFATYMLAYETNGVVLPPDFPLAHAAPLGCGLMTGANSVFRVMAPLAGSSILVIGAGAVGMGAIMAAKIAGCGTIISVDLLSSRRDLAMELGATHVVDGADSDLVKIISDITRGGADFAIDAVGLPATAANMVRALRPGGHGVLLGAAGVGQTVELDLMDLIFNRKIQGAIQGDQVPQVAVPSLISLHMQGLFPFERILQFFPFEAINDAVEGMENGSVVKPVLLFD</sequence>
<dbReference type="RefSeq" id="WP_013039780.1">
    <property type="nucleotide sequence ID" value="NC_014006.1"/>
</dbReference>
<evidence type="ECO:0000256" key="4">
    <source>
        <dbReference type="ARBA" id="ARBA00022833"/>
    </source>
</evidence>
<dbReference type="GeneID" id="29273011"/>
<reference evidence="8 9" key="1">
    <citation type="journal article" date="2010" name="J. Bacteriol.">
        <title>Complete genome sequence of the representative gamma-hexachlorocyclohexane-degrading bacterium Sphingobium japonicum UT26.</title>
        <authorList>
            <person name="Nagata Y."/>
            <person name="Ohtsubo Y."/>
            <person name="Endo R."/>
            <person name="Ichikawa N."/>
            <person name="Ankai A."/>
            <person name="Oguchi A."/>
            <person name="Fukui S."/>
            <person name="Fujita N."/>
            <person name="Tsuda M."/>
        </authorList>
    </citation>
    <scope>NUCLEOTIDE SEQUENCE [LARGE SCALE GENOMIC DNA]</scope>
    <source>
        <strain evidence="9">DSM 16413 / CCM 7287 / MTCC 6362 / UT26 / NBRC 101211 / UT26S</strain>
    </source>
</reference>
<dbReference type="InterPro" id="IPR011032">
    <property type="entry name" value="GroES-like_sf"/>
</dbReference>
<dbReference type="InterPro" id="IPR013154">
    <property type="entry name" value="ADH-like_N"/>
</dbReference>
<evidence type="ECO:0000256" key="6">
    <source>
        <dbReference type="RuleBase" id="RU361277"/>
    </source>
</evidence>
<dbReference type="PANTHER" id="PTHR43350:SF17">
    <property type="entry name" value="NAD-DEPENDENT ALCOHOL DEHYDROGENASE"/>
    <property type="match status" value="1"/>
</dbReference>
<dbReference type="PANTHER" id="PTHR43350">
    <property type="entry name" value="NAD-DEPENDENT ALCOHOL DEHYDROGENASE"/>
    <property type="match status" value="1"/>
</dbReference>
<dbReference type="eggNOG" id="COG1062">
    <property type="taxonomic scope" value="Bacteria"/>
</dbReference>